<dbReference type="PANTHER" id="PTHR28026">
    <property type="entry name" value="DUF962 DOMAIN PROTEIN (AFU_ORTHOLOGUE AFUA_8G05310)"/>
    <property type="match status" value="1"/>
</dbReference>
<accession>A0A2N8RDV9</accession>
<dbReference type="EMBL" id="POUM01000009">
    <property type="protein sequence ID" value="PNF59264.1"/>
    <property type="molecule type" value="Genomic_DNA"/>
</dbReference>
<evidence type="ECO:0000313" key="2">
    <source>
        <dbReference type="Proteomes" id="UP000236003"/>
    </source>
</evidence>
<dbReference type="GO" id="GO:0046521">
    <property type="term" value="P:sphingoid catabolic process"/>
    <property type="evidence" value="ECO:0007669"/>
    <property type="project" value="TreeGrafter"/>
</dbReference>
<protein>
    <submittedName>
        <fullName evidence="1">DUF962 domain-containing protein</fullName>
    </submittedName>
</protein>
<dbReference type="PANTHER" id="PTHR28026:SF9">
    <property type="entry name" value="2-HYDROXY-PALMITIC ACID DIOXYGENASE MPO1"/>
    <property type="match status" value="1"/>
</dbReference>
<comment type="caution">
    <text evidence="1">The sequence shown here is derived from an EMBL/GenBank/DDBJ whole genome shotgun (WGS) entry which is preliminary data.</text>
</comment>
<dbReference type="RefSeq" id="WP_003283372.1">
    <property type="nucleotide sequence ID" value="NZ_CP036186.1"/>
</dbReference>
<dbReference type="Pfam" id="PF06127">
    <property type="entry name" value="Mpo1-like"/>
    <property type="match status" value="1"/>
</dbReference>
<dbReference type="Proteomes" id="UP000236003">
    <property type="component" value="Unassembled WGS sequence"/>
</dbReference>
<gene>
    <name evidence="1" type="ORF">CXK99_11635</name>
</gene>
<dbReference type="InterPro" id="IPR009305">
    <property type="entry name" value="Mpo1-like"/>
</dbReference>
<reference evidence="1 2" key="1">
    <citation type="submission" date="2018-01" db="EMBL/GenBank/DDBJ databases">
        <title>Denitrification phenotypes of diverse strains of Pseudomonas stutzeri.</title>
        <authorList>
            <person name="Milligan D.A."/>
            <person name="Bergaust L."/>
            <person name="Bakken L.R."/>
            <person name="Frostegard A."/>
        </authorList>
    </citation>
    <scope>NUCLEOTIDE SEQUENCE [LARGE SCALE GENOMIC DNA]</scope>
    <source>
        <strain evidence="1 2">CCUG 44592</strain>
    </source>
</reference>
<name>A0A2N8RDV9_STUST</name>
<dbReference type="GO" id="GO:0016020">
    <property type="term" value="C:membrane"/>
    <property type="evidence" value="ECO:0007669"/>
    <property type="project" value="GOC"/>
</dbReference>
<sequence>MKTLTDHLAQYAAYHRDPRNLLTHFVGIPLIVLAVAVLLSRPGVEWAGLWLSPAALVSLAAAIFYLRLDLRYGLLMSAVLLLCVWLGAGLANATTMLWLSVGVGLFVLGWIIQFVGHYFEGRKPAFVDDLSGLIIGPLFVAAELGFMLGLREPLRLAIEARVGPVRLRESAAHG</sequence>
<evidence type="ECO:0000313" key="1">
    <source>
        <dbReference type="EMBL" id="PNF59264.1"/>
    </source>
</evidence>
<organism evidence="1 2">
    <name type="scientific">Stutzerimonas stutzeri</name>
    <name type="common">Pseudomonas stutzeri</name>
    <dbReference type="NCBI Taxonomy" id="316"/>
    <lineage>
        <taxon>Bacteria</taxon>
        <taxon>Pseudomonadati</taxon>
        <taxon>Pseudomonadota</taxon>
        <taxon>Gammaproteobacteria</taxon>
        <taxon>Pseudomonadales</taxon>
        <taxon>Pseudomonadaceae</taxon>
        <taxon>Stutzerimonas</taxon>
    </lineage>
</organism>
<proteinExistence type="predicted"/>
<dbReference type="AlphaFoldDB" id="A0A2N8RDV9"/>